<comment type="caution">
    <text evidence="1">The sequence shown here is derived from an EMBL/GenBank/DDBJ whole genome shotgun (WGS) entry which is preliminary data.</text>
</comment>
<dbReference type="AlphaFoldDB" id="A0A9N9FKM1"/>
<dbReference type="Proteomes" id="UP000789570">
    <property type="component" value="Unassembled WGS sequence"/>
</dbReference>
<evidence type="ECO:0000313" key="1">
    <source>
        <dbReference type="EMBL" id="CAG8543615.1"/>
    </source>
</evidence>
<protein>
    <submittedName>
        <fullName evidence="1">310_t:CDS:1</fullName>
    </submittedName>
</protein>
<evidence type="ECO:0000313" key="2">
    <source>
        <dbReference type="Proteomes" id="UP000789570"/>
    </source>
</evidence>
<keyword evidence="2" id="KW-1185">Reference proteome</keyword>
<organism evidence="1 2">
    <name type="scientific">Funneliformis caledonium</name>
    <dbReference type="NCBI Taxonomy" id="1117310"/>
    <lineage>
        <taxon>Eukaryota</taxon>
        <taxon>Fungi</taxon>
        <taxon>Fungi incertae sedis</taxon>
        <taxon>Mucoromycota</taxon>
        <taxon>Glomeromycotina</taxon>
        <taxon>Glomeromycetes</taxon>
        <taxon>Glomerales</taxon>
        <taxon>Glomeraceae</taxon>
        <taxon>Funneliformis</taxon>
    </lineage>
</organism>
<reference evidence="1" key="1">
    <citation type="submission" date="2021-06" db="EMBL/GenBank/DDBJ databases">
        <authorList>
            <person name="Kallberg Y."/>
            <person name="Tangrot J."/>
            <person name="Rosling A."/>
        </authorList>
    </citation>
    <scope>NUCLEOTIDE SEQUENCE</scope>
    <source>
        <strain evidence="1">UK204</strain>
    </source>
</reference>
<gene>
    <name evidence="1" type="ORF">FCALED_LOCUS5761</name>
</gene>
<name>A0A9N9FKM1_9GLOM</name>
<sequence length="99" mass="11325">MVVLKFSQELSNQIIKRFKSYSFNIPDNIDDIKNSSIHNYGYTSKASSNISKDIPNGCKKVSQPIKSQIIHIEGQDELMNSDYKSKSDYVDNDGKKTFR</sequence>
<proteinExistence type="predicted"/>
<accession>A0A9N9FKM1</accession>
<dbReference type="EMBL" id="CAJVPQ010001290">
    <property type="protein sequence ID" value="CAG8543615.1"/>
    <property type="molecule type" value="Genomic_DNA"/>
</dbReference>